<dbReference type="Gene3D" id="2.170.270.10">
    <property type="entry name" value="SET domain"/>
    <property type="match status" value="1"/>
</dbReference>
<dbReference type="InterPro" id="IPR050167">
    <property type="entry name" value="Ser_Thr_protein_kinase"/>
</dbReference>
<comment type="caution">
    <text evidence="5">The sequence shown here is derived from an EMBL/GenBank/DDBJ whole genome shotgun (WGS) entry which is preliminary data.</text>
</comment>
<feature type="compositionally biased region" description="Basic and acidic residues" evidence="2">
    <location>
        <begin position="847"/>
        <end position="864"/>
    </location>
</feature>
<dbReference type="Pfam" id="PF00856">
    <property type="entry name" value="SET"/>
    <property type="match status" value="1"/>
</dbReference>
<dbReference type="InterPro" id="IPR000719">
    <property type="entry name" value="Prot_kinase_dom"/>
</dbReference>
<dbReference type="SUPFAM" id="SSF56112">
    <property type="entry name" value="Protein kinase-like (PK-like)"/>
    <property type="match status" value="1"/>
</dbReference>
<keyword evidence="1" id="KW-0175">Coiled coil</keyword>
<dbReference type="PROSITE" id="PS50280">
    <property type="entry name" value="SET"/>
    <property type="match status" value="1"/>
</dbReference>
<feature type="region of interest" description="Disordered" evidence="2">
    <location>
        <begin position="489"/>
        <end position="513"/>
    </location>
</feature>
<dbReference type="Proteomes" id="UP001165060">
    <property type="component" value="Unassembled WGS sequence"/>
</dbReference>
<evidence type="ECO:0000256" key="2">
    <source>
        <dbReference type="SAM" id="MobiDB-lite"/>
    </source>
</evidence>
<evidence type="ECO:0000256" key="1">
    <source>
        <dbReference type="SAM" id="Coils"/>
    </source>
</evidence>
<reference evidence="5 6" key="1">
    <citation type="journal article" date="2023" name="Commun. Biol.">
        <title>Genome analysis of Parmales, the sister group of diatoms, reveals the evolutionary specialization of diatoms from phago-mixotrophs to photoautotrophs.</title>
        <authorList>
            <person name="Ban H."/>
            <person name="Sato S."/>
            <person name="Yoshikawa S."/>
            <person name="Yamada K."/>
            <person name="Nakamura Y."/>
            <person name="Ichinomiya M."/>
            <person name="Sato N."/>
            <person name="Blanc-Mathieu R."/>
            <person name="Endo H."/>
            <person name="Kuwata A."/>
            <person name="Ogata H."/>
        </authorList>
    </citation>
    <scope>NUCLEOTIDE SEQUENCE [LARGE SCALE GENOMIC DNA]</scope>
</reference>
<evidence type="ECO:0000259" key="3">
    <source>
        <dbReference type="PROSITE" id="PS50011"/>
    </source>
</evidence>
<dbReference type="PROSITE" id="PS50011">
    <property type="entry name" value="PROTEIN_KINASE_DOM"/>
    <property type="match status" value="1"/>
</dbReference>
<dbReference type="EMBL" id="BRYB01006216">
    <property type="protein sequence ID" value="GMI52231.1"/>
    <property type="molecule type" value="Genomic_DNA"/>
</dbReference>
<name>A0ABQ6N9S3_9STRA</name>
<dbReference type="PANTHER" id="PTHR23257">
    <property type="entry name" value="SERINE-THREONINE PROTEIN KINASE"/>
    <property type="match status" value="1"/>
</dbReference>
<keyword evidence="6" id="KW-1185">Reference proteome</keyword>
<dbReference type="InterPro" id="IPR011009">
    <property type="entry name" value="Kinase-like_dom_sf"/>
</dbReference>
<evidence type="ECO:0000313" key="6">
    <source>
        <dbReference type="Proteomes" id="UP001165060"/>
    </source>
</evidence>
<feature type="compositionally biased region" description="Low complexity" evidence="2">
    <location>
        <begin position="592"/>
        <end position="601"/>
    </location>
</feature>
<feature type="compositionally biased region" description="Basic and acidic residues" evidence="2">
    <location>
        <begin position="114"/>
        <end position="125"/>
    </location>
</feature>
<proteinExistence type="predicted"/>
<dbReference type="PANTHER" id="PTHR23257:SF961">
    <property type="entry name" value="PROTEIN KINASE DOMAIN-CONTAINING PROTEIN"/>
    <property type="match status" value="1"/>
</dbReference>
<dbReference type="Pfam" id="PF07714">
    <property type="entry name" value="PK_Tyr_Ser-Thr"/>
    <property type="match status" value="1"/>
</dbReference>
<dbReference type="Gene3D" id="1.10.510.10">
    <property type="entry name" value="Transferase(Phosphotransferase) domain 1"/>
    <property type="match status" value="1"/>
</dbReference>
<dbReference type="InterPro" id="IPR001245">
    <property type="entry name" value="Ser-Thr/Tyr_kinase_cat_dom"/>
</dbReference>
<feature type="region of interest" description="Disordered" evidence="2">
    <location>
        <begin position="583"/>
        <end position="636"/>
    </location>
</feature>
<feature type="domain" description="Protein kinase" evidence="3">
    <location>
        <begin position="1"/>
        <end position="152"/>
    </location>
</feature>
<evidence type="ECO:0000313" key="5">
    <source>
        <dbReference type="EMBL" id="GMI52231.1"/>
    </source>
</evidence>
<organism evidence="5 6">
    <name type="scientific">Tetraparma gracilis</name>
    <dbReference type="NCBI Taxonomy" id="2962635"/>
    <lineage>
        <taxon>Eukaryota</taxon>
        <taxon>Sar</taxon>
        <taxon>Stramenopiles</taxon>
        <taxon>Ochrophyta</taxon>
        <taxon>Bolidophyceae</taxon>
        <taxon>Parmales</taxon>
        <taxon>Triparmaceae</taxon>
        <taxon>Tetraparma</taxon>
    </lineage>
</organism>
<feature type="region of interest" description="Disordered" evidence="2">
    <location>
        <begin position="847"/>
        <end position="872"/>
    </location>
</feature>
<feature type="coiled-coil region" evidence="1">
    <location>
        <begin position="657"/>
        <end position="684"/>
    </location>
</feature>
<evidence type="ECO:0000259" key="4">
    <source>
        <dbReference type="PROSITE" id="PS50280"/>
    </source>
</evidence>
<dbReference type="InterPro" id="IPR001214">
    <property type="entry name" value="SET_dom"/>
</dbReference>
<feature type="region of interest" description="Disordered" evidence="2">
    <location>
        <begin position="89"/>
        <end position="125"/>
    </location>
</feature>
<protein>
    <submittedName>
        <fullName evidence="5">Uncharacterized protein</fullName>
    </submittedName>
</protein>
<accession>A0ABQ6N9S3</accession>
<feature type="domain" description="SET" evidence="4">
    <location>
        <begin position="1120"/>
        <end position="1245"/>
    </location>
</feature>
<dbReference type="InterPro" id="IPR046341">
    <property type="entry name" value="SET_dom_sf"/>
</dbReference>
<gene>
    <name evidence="5" type="ORF">TeGR_g11662</name>
</gene>
<dbReference type="SUPFAM" id="SSF82199">
    <property type="entry name" value="SET domain"/>
    <property type="match status" value="1"/>
</dbReference>
<sequence length="1258" mass="137668">MARLKAFTNSHTGNTGTCQWMAPEVLSSQRYNEKADVYSFGVVLWELLTRQCPFEGLEQIQVAMQVLREGRSVECPPWSGRLTPALDRASGGSAPKVQGARIPTPAPHTGVPKKRPEDKTKEAYDSHHAALLTSELPKPYPKPVSSGDYVWVDMAGSNLGDLAPYPARVDRVHAPLKSGIRYLTVIYDISNTEDKVHPHRVTRFAGEPMRVPQVNAAGQKLLPYSNDAAPFPADASDQFSANWRFPGTSDKPWTSAMGKQHSQWEEAVVTQTENFLRTLGLDEELNGIGRMRFKKRMEKLEGLVLANVSRPRHELDHWVTGVKPGVQRRVSNTPEVRVKGERTVLVEEDRRGADSAAPDPYLIHLDRWNVVGHFPGTWQVTYSGDNKLFTLPDGTKLRGSLAATAHLIEHCPDMWEATKTGNYLAMETAVMEKYGVTLGGKGGGGGDAGGSEGLFAKQIPLHTATDVFSTDSDDSEDSDMDTDEMIASAESKRQKLPDATSHLQEKTTEPADDCAGFRPGDRVRVVDDEYALSPVQNQYAGRECEVKNTHRGFVNVTFASNRYLTLLLSSVAFRPELLERLDNEKEKERAKSSSSSSSSSAPEKKRKGDEGTAGQAAKKRPTPAHPAPAAPTAPTTLCHHPVCKVVQTALATSKRVNKEQANQIGALEKKLKAKESALSKMQEKVEAQAHSHAKLLLERAATRGANLPARGLVDLALTAIPPLLGLAKKNALSTETMGEVEVHMLDLVDLIGSKVEELVKTVCEQGAAATAAEATLSLIMGEWSGANSSELSSAGVLRDIVDLVVRFVPSGADADELMAAHAGFHLVRTAVFRTFKDFQALLSEADLPREGGPRGAGRRDEGGGGRRHRLRDKWTPDGTAWAASVAVPVPEAISGARISELVQQKEKHPTKKILWAVKKLLLDGADPAQALHSAVGLGNYELVSLLLYPTHLFIQKMDALSTRLGGKALPLRALHRDEDGRTAFEAAFQFTSVQERPCMATMTLLASRGYGTLADLIERQRRRAQLLEMIEYNNQGLGQLGGRGGSLGETFPKHDISCGGAEVEVPWWNDTGDEEVLSLGEFLYVTRPVEGRRAGIRWNHISKDRMNAGADLECMAGSGIRLEVRRSAVEGIGWGVYAGQALAEGVNVGVYTGLWENTAAMEEIERKHREQGKRMFSMDGKKGLSLDGCEVRSVTGFINHACLAEHNNIKLVKEDSTYFDERLEIQYFRTMKEVRKGEELTFNYGTKPPQCKCPSCQA</sequence>
<dbReference type="SMART" id="SM00317">
    <property type="entry name" value="SET"/>
    <property type="match status" value="1"/>
</dbReference>